<comment type="subcellular location">
    <subcellularLocation>
        <location evidence="2">Endomembrane system</location>
        <topology evidence="2">Multi-pass membrane protein</topology>
    </subcellularLocation>
</comment>
<evidence type="ECO:0000256" key="5">
    <source>
        <dbReference type="ARBA" id="ARBA00017171"/>
    </source>
</evidence>
<dbReference type="EMBL" id="SWOY01000004">
    <property type="protein sequence ID" value="NFG17648.1"/>
    <property type="molecule type" value="Genomic_DNA"/>
</dbReference>
<proteinExistence type="inferred from homology"/>
<evidence type="ECO:0000256" key="11">
    <source>
        <dbReference type="ARBA" id="ARBA00023136"/>
    </source>
</evidence>
<comment type="caution">
    <text evidence="17">The sequence shown here is derived from an EMBL/GenBank/DDBJ whole genome shotgun (WGS) entry which is preliminary data.</text>
</comment>
<feature type="transmembrane region" description="Helical" evidence="16">
    <location>
        <begin position="125"/>
        <end position="144"/>
    </location>
</feature>
<accession>A0A0E1QBZ0</accession>
<evidence type="ECO:0000256" key="15">
    <source>
        <dbReference type="RuleBase" id="RU003750"/>
    </source>
</evidence>
<evidence type="ECO:0000313" key="18">
    <source>
        <dbReference type="EMBL" id="NFI22724.1"/>
    </source>
</evidence>
<dbReference type="AlphaFoldDB" id="A0A0E1QBZ0"/>
<dbReference type="PANTHER" id="PTHR14269">
    <property type="entry name" value="CDP-DIACYLGLYCEROL--GLYCEROL-3-PHOSPHATE 3-PHOSPHATIDYLTRANSFERASE-RELATED"/>
    <property type="match status" value="1"/>
</dbReference>
<dbReference type="GO" id="GO:0016020">
    <property type="term" value="C:membrane"/>
    <property type="evidence" value="ECO:0007669"/>
    <property type="project" value="InterPro"/>
</dbReference>
<evidence type="ECO:0000256" key="12">
    <source>
        <dbReference type="ARBA" id="ARBA00023209"/>
    </source>
</evidence>
<keyword evidence="9 16" id="KW-1133">Transmembrane helix</keyword>
<evidence type="ECO:0000256" key="14">
    <source>
        <dbReference type="ARBA" id="ARBA00032361"/>
    </source>
</evidence>
<keyword evidence="12" id="KW-0594">Phospholipid biosynthesis</keyword>
<evidence type="ECO:0000256" key="6">
    <source>
        <dbReference type="ARBA" id="ARBA00022516"/>
    </source>
</evidence>
<keyword evidence="6" id="KW-0444">Lipid biosynthesis</keyword>
<dbReference type="InterPro" id="IPR004533">
    <property type="entry name" value="CDP-diaglyc--ser_O-PTrfase"/>
</dbReference>
<keyword evidence="13" id="KW-1208">Phospholipid metabolism</keyword>
<evidence type="ECO:0000313" key="20">
    <source>
        <dbReference type="Proteomes" id="UP000482543"/>
    </source>
</evidence>
<feature type="transmembrane region" description="Helical" evidence="16">
    <location>
        <begin position="150"/>
        <end position="168"/>
    </location>
</feature>
<evidence type="ECO:0000313" key="19">
    <source>
        <dbReference type="Proteomes" id="UP000478995"/>
    </source>
</evidence>
<keyword evidence="11 16" id="KW-0472">Membrane</keyword>
<keyword evidence="10" id="KW-0443">Lipid metabolism</keyword>
<evidence type="ECO:0000256" key="3">
    <source>
        <dbReference type="ARBA" id="ARBA00010441"/>
    </source>
</evidence>
<reference evidence="19 20" key="1">
    <citation type="submission" date="2019-04" db="EMBL/GenBank/DDBJ databases">
        <title>Genome sequencing of Clostridium botulinum Groups I-IV and Clostridium butyricum.</title>
        <authorList>
            <person name="Brunt J."/>
            <person name="Van Vliet A.H.M."/>
            <person name="Stringer S.C."/>
            <person name="Carter A.T."/>
            <person name="Peck M.W."/>
        </authorList>
    </citation>
    <scope>NUCLEOTIDE SEQUENCE [LARGE SCALE GENOMIC DNA]</scope>
    <source>
        <strain evidence="18 20">IFR 15/034</strain>
        <strain evidence="17 19">IFR 18/037</strain>
    </source>
</reference>
<dbReference type="NCBIfam" id="TIGR00473">
    <property type="entry name" value="pssA"/>
    <property type="match status" value="1"/>
</dbReference>
<evidence type="ECO:0000256" key="8">
    <source>
        <dbReference type="ARBA" id="ARBA00022692"/>
    </source>
</evidence>
<sequence>MAKIAKSAVPNAFTLGNLGCGVMSLMMTFQQNYKWAALFILIAGLMDRYDGRVARLLKVDSAIGKELDSLADLVSFGVAPSILTFHIYNFSYLGILGYLLVLMFPIAGAYRLARYNITEFDGSFSGIPITLAGMFMAIYCLISSNKIGTSGLTIILMITLSYLMVSNVKLKKF</sequence>
<comment type="similarity">
    <text evidence="3 15">Belongs to the CDP-alcohol phosphatidyltransferase class-I family.</text>
</comment>
<keyword evidence="7 15" id="KW-0808">Transferase</keyword>
<evidence type="ECO:0000256" key="7">
    <source>
        <dbReference type="ARBA" id="ARBA00022679"/>
    </source>
</evidence>
<evidence type="ECO:0000256" key="2">
    <source>
        <dbReference type="ARBA" id="ARBA00004127"/>
    </source>
</evidence>
<name>A0A0E1QBZ0_CLOBO</name>
<dbReference type="GO" id="GO:0003882">
    <property type="term" value="F:CDP-diacylglycerol-serine O-phosphatidyltransferase activity"/>
    <property type="evidence" value="ECO:0007669"/>
    <property type="project" value="UniProtKB-EC"/>
</dbReference>
<dbReference type="Proteomes" id="UP000482543">
    <property type="component" value="Unassembled WGS sequence"/>
</dbReference>
<dbReference type="Gene3D" id="1.20.120.1760">
    <property type="match status" value="1"/>
</dbReference>
<dbReference type="InterPro" id="IPR000462">
    <property type="entry name" value="CDP-OH_P_trans"/>
</dbReference>
<dbReference type="GeneID" id="5184453"/>
<keyword evidence="8 16" id="KW-0812">Transmembrane</keyword>
<dbReference type="EMBL" id="SWRJ01000005">
    <property type="protein sequence ID" value="NFI22724.1"/>
    <property type="molecule type" value="Genomic_DNA"/>
</dbReference>
<organism evidence="17 19">
    <name type="scientific">Clostridium botulinum</name>
    <dbReference type="NCBI Taxonomy" id="1491"/>
    <lineage>
        <taxon>Bacteria</taxon>
        <taxon>Bacillati</taxon>
        <taxon>Bacillota</taxon>
        <taxon>Clostridia</taxon>
        <taxon>Eubacteriales</taxon>
        <taxon>Clostridiaceae</taxon>
        <taxon>Clostridium</taxon>
    </lineage>
</organism>
<dbReference type="EC" id="2.7.8.8" evidence="4"/>
<dbReference type="PROSITE" id="PS00379">
    <property type="entry name" value="CDP_ALCOHOL_P_TRANSF"/>
    <property type="match status" value="1"/>
</dbReference>
<dbReference type="PANTHER" id="PTHR14269:SF61">
    <property type="entry name" value="CDP-DIACYLGLYCEROL--SERINE O-PHOSPHATIDYLTRANSFERASE"/>
    <property type="match status" value="1"/>
</dbReference>
<dbReference type="GO" id="GO:0008654">
    <property type="term" value="P:phospholipid biosynthetic process"/>
    <property type="evidence" value="ECO:0007669"/>
    <property type="project" value="UniProtKB-KW"/>
</dbReference>
<dbReference type="InterPro" id="IPR048254">
    <property type="entry name" value="CDP_ALCOHOL_P_TRANSF_CS"/>
</dbReference>
<protein>
    <recommendedName>
        <fullName evidence="5">CDP-diacylglycerol--serine O-phosphatidyltransferase</fullName>
        <ecNumber evidence="4">2.7.8.8</ecNumber>
    </recommendedName>
    <alternativeName>
        <fullName evidence="14">Phosphatidylserine synthase</fullName>
    </alternativeName>
</protein>
<feature type="transmembrane region" description="Helical" evidence="16">
    <location>
        <begin position="95"/>
        <end position="113"/>
    </location>
</feature>
<dbReference type="RefSeq" id="WP_003356316.1">
    <property type="nucleotide sequence ID" value="NZ_AP014696.1"/>
</dbReference>
<evidence type="ECO:0000256" key="1">
    <source>
        <dbReference type="ARBA" id="ARBA00000287"/>
    </source>
</evidence>
<evidence type="ECO:0000256" key="4">
    <source>
        <dbReference type="ARBA" id="ARBA00013174"/>
    </source>
</evidence>
<evidence type="ECO:0000256" key="9">
    <source>
        <dbReference type="ARBA" id="ARBA00022989"/>
    </source>
</evidence>
<dbReference type="InterPro" id="IPR043130">
    <property type="entry name" value="CDP-OH_PTrfase_TM_dom"/>
</dbReference>
<evidence type="ECO:0000256" key="10">
    <source>
        <dbReference type="ARBA" id="ARBA00023098"/>
    </source>
</evidence>
<dbReference type="Pfam" id="PF01066">
    <property type="entry name" value="CDP-OH_P_transf"/>
    <property type="match status" value="1"/>
</dbReference>
<evidence type="ECO:0000313" key="17">
    <source>
        <dbReference type="EMBL" id="NFG17648.1"/>
    </source>
</evidence>
<dbReference type="GO" id="GO:0012505">
    <property type="term" value="C:endomembrane system"/>
    <property type="evidence" value="ECO:0007669"/>
    <property type="project" value="UniProtKB-SubCell"/>
</dbReference>
<evidence type="ECO:0000256" key="13">
    <source>
        <dbReference type="ARBA" id="ARBA00023264"/>
    </source>
</evidence>
<dbReference type="OrthoDB" id="9777147at2"/>
<comment type="catalytic activity">
    <reaction evidence="1">
        <text>a CDP-1,2-diacyl-sn-glycerol + L-serine = a 1,2-diacyl-sn-glycero-3-phospho-L-serine + CMP + H(+)</text>
        <dbReference type="Rhea" id="RHEA:16913"/>
        <dbReference type="ChEBI" id="CHEBI:15378"/>
        <dbReference type="ChEBI" id="CHEBI:33384"/>
        <dbReference type="ChEBI" id="CHEBI:57262"/>
        <dbReference type="ChEBI" id="CHEBI:58332"/>
        <dbReference type="ChEBI" id="CHEBI:60377"/>
        <dbReference type="EC" id="2.7.8.8"/>
    </reaction>
</comment>
<dbReference type="InterPro" id="IPR050324">
    <property type="entry name" value="CDP-alcohol_PTase-I"/>
</dbReference>
<dbReference type="OMA" id="YRLAKFN"/>
<dbReference type="Proteomes" id="UP000478995">
    <property type="component" value="Unassembled WGS sequence"/>
</dbReference>
<gene>
    <name evidence="17" type="primary">pssA</name>
    <name evidence="17" type="ORF">FC794_12795</name>
    <name evidence="18" type="ORF">FC964_15415</name>
</gene>
<evidence type="ECO:0000256" key="16">
    <source>
        <dbReference type="SAM" id="Phobius"/>
    </source>
</evidence>